<evidence type="ECO:0000313" key="3">
    <source>
        <dbReference type="EMBL" id="KAK6342215.1"/>
    </source>
</evidence>
<feature type="compositionally biased region" description="Polar residues" evidence="2">
    <location>
        <begin position="561"/>
        <end position="574"/>
    </location>
</feature>
<reference evidence="3 4" key="1">
    <citation type="submission" date="2019-10" db="EMBL/GenBank/DDBJ databases">
        <authorList>
            <person name="Palmer J.M."/>
        </authorList>
    </citation>
    <scope>NUCLEOTIDE SEQUENCE [LARGE SCALE GENOMIC DNA]</scope>
    <source>
        <strain evidence="3 4">TWF730</strain>
    </source>
</reference>
<feature type="region of interest" description="Disordered" evidence="2">
    <location>
        <begin position="421"/>
        <end position="446"/>
    </location>
</feature>
<feature type="compositionally biased region" description="Polar residues" evidence="2">
    <location>
        <begin position="44"/>
        <end position="59"/>
    </location>
</feature>
<evidence type="ECO:0000256" key="2">
    <source>
        <dbReference type="SAM" id="MobiDB-lite"/>
    </source>
</evidence>
<protein>
    <submittedName>
        <fullName evidence="3">Uncharacterized protein</fullName>
    </submittedName>
</protein>
<dbReference type="EMBL" id="JAVHNS010000010">
    <property type="protein sequence ID" value="KAK6342215.1"/>
    <property type="molecule type" value="Genomic_DNA"/>
</dbReference>
<sequence>MGLNGLAQIGAGGGAGGGKGEKITGSGADGSVSSESSRIKKMTKTSLSESKPGNWSSAWWKNRAAQTSSTLSRLGTNSPAPLNGGAVRDVGGKLCGIDLHGGFDIPPLNNGDRTVCKVPAGVSSTGSNVRPLSFERPPSAMSLRSVDKSASYRLDSIRTFSPISTHLEKQQPLDSSDKSSIYSVSTSHEAQEPIFYPAKLPLPTLKLDTSICTFYPQDYSPQGISSNFPSTPTVERSFMWDKETTVQKGVLSGIDRYGNSIYRTTSPETITYDHESTHSSVTTKRNSMSTSRTLHTITNPSTPGSLFFDEKLLRVHPPPPPAVPPAPTMMEIRSQLLQGLPGDDSLSIMTGLTTRQQLEEDIMSCLDGETNFQYPSRRESIRQIKYDGENGDTFDSLANNNDNDERPTKDNMIESWRSGVTALDEQLQTPPRNFSRRRSSDDAASNVGSAVIGALEPQHTGLKRLGNSRRRHDRRTGYEFGEAGMSTRSDKEEEEIKTLKAEVEAARSKTLFFQTTLQRTSQRFVNAQNQNEELQRQIADLRDHQKLLYDALAASNEREASPTNNTQDMEPGNSETLKAQGVTEATYGDNIDNIVEENNRLQAQVKTLARELAAREEEVRILSEEMSKQRAIIKGIERAGLGSRAVERPSRRVNLTDKTANRMGAKMKWWRRFILG</sequence>
<feature type="region of interest" description="Disordered" evidence="2">
    <location>
        <begin position="554"/>
        <end position="574"/>
    </location>
</feature>
<feature type="coiled-coil region" evidence="1">
    <location>
        <begin position="591"/>
        <end position="625"/>
    </location>
</feature>
<feature type="coiled-coil region" evidence="1">
    <location>
        <begin position="489"/>
        <end position="551"/>
    </location>
</feature>
<gene>
    <name evidence="3" type="ORF">TWF730_001693</name>
</gene>
<keyword evidence="1" id="KW-0175">Coiled coil</keyword>
<accession>A0AAV9UIE8</accession>
<name>A0AAV9UIE8_9PEZI</name>
<keyword evidence="4" id="KW-1185">Reference proteome</keyword>
<feature type="compositionally biased region" description="Low complexity" evidence="2">
    <location>
        <begin position="23"/>
        <end position="36"/>
    </location>
</feature>
<evidence type="ECO:0000256" key="1">
    <source>
        <dbReference type="SAM" id="Coils"/>
    </source>
</evidence>
<comment type="caution">
    <text evidence="3">The sequence shown here is derived from an EMBL/GenBank/DDBJ whole genome shotgun (WGS) entry which is preliminary data.</text>
</comment>
<dbReference type="AlphaFoldDB" id="A0AAV9UIE8"/>
<feature type="region of interest" description="Disordered" evidence="2">
    <location>
        <begin position="1"/>
        <end position="59"/>
    </location>
</feature>
<proteinExistence type="predicted"/>
<organism evidence="3 4">
    <name type="scientific">Orbilia blumenaviensis</name>
    <dbReference type="NCBI Taxonomy" id="1796055"/>
    <lineage>
        <taxon>Eukaryota</taxon>
        <taxon>Fungi</taxon>
        <taxon>Dikarya</taxon>
        <taxon>Ascomycota</taxon>
        <taxon>Pezizomycotina</taxon>
        <taxon>Orbiliomycetes</taxon>
        <taxon>Orbiliales</taxon>
        <taxon>Orbiliaceae</taxon>
        <taxon>Orbilia</taxon>
    </lineage>
</organism>
<dbReference type="Proteomes" id="UP001373714">
    <property type="component" value="Unassembled WGS sequence"/>
</dbReference>
<evidence type="ECO:0000313" key="4">
    <source>
        <dbReference type="Proteomes" id="UP001373714"/>
    </source>
</evidence>